<dbReference type="PANTHER" id="PTHR31392">
    <property type="entry name" value="ALPHA-1,3-MANNOSYLTRANSFERASE MNN1-RELATED"/>
    <property type="match status" value="1"/>
</dbReference>
<evidence type="ECO:0000256" key="8">
    <source>
        <dbReference type="ARBA" id="ARBA00023136"/>
    </source>
</evidence>
<dbReference type="InterPro" id="IPR029044">
    <property type="entry name" value="Nucleotide-diphossugar_trans"/>
</dbReference>
<feature type="region of interest" description="Disordered" evidence="10">
    <location>
        <begin position="138"/>
        <end position="165"/>
    </location>
</feature>
<dbReference type="Pfam" id="PF11051">
    <property type="entry name" value="Mannosyl_trans3"/>
    <property type="match status" value="1"/>
</dbReference>
<dbReference type="Proteomes" id="UP000030762">
    <property type="component" value="Unassembled WGS sequence"/>
</dbReference>
<evidence type="ECO:0000256" key="1">
    <source>
        <dbReference type="ARBA" id="ARBA00004606"/>
    </source>
</evidence>
<feature type="signal peptide" evidence="11">
    <location>
        <begin position="1"/>
        <end position="24"/>
    </location>
</feature>
<evidence type="ECO:0000256" key="6">
    <source>
        <dbReference type="ARBA" id="ARBA00022968"/>
    </source>
</evidence>
<comment type="subcellular location">
    <subcellularLocation>
        <location evidence="1">Membrane</location>
        <topology evidence="1">Single-pass type II membrane protein</topology>
    </subcellularLocation>
</comment>
<gene>
    <name evidence="12" type="ORF">SDRG_02255</name>
</gene>
<sequence length="625" mass="68537">MQRAIPLFPALFACLLCISVLVQLAFVFAPQSLDAPSKLRRAQRIDVVPAPANLQLVPSSADLSAPTDPQPMPSFTNSQASPAPAASQLVPSSTNVLVSQAPTDSQASPAPTDSQASPALTDSQLVLSFPNVSVSLTPADSQASRAPTDLPAPTTDPQPANSQASPAPIDVLLVSTLSNVPPVRPLNDSELVPSSTRVLVSRTPTKALQVVAPPTNFNQTAFQRGHVSRFPHATRGIVVCLYEKIAAMGISLIQDLRLLNNSLPIQVYTCLRSELSAATRARILAADVLDAIEIVDVCRLLVKHTPYLRRIRNARAYQSYYIKNVALLHTHFDDVMLLDADDIFLRNPDVLWDTPPFQSTGTLFFYDRQIDYTQFFNTPLSSNETGLHSLFREFPYARFNLTRLEPSAQLRQSKAWQHATAHEQDSSVVLVRKSRVGHTMLQVLWHLVHELRREPAYARFGLSWGDKEYFWLACALANASYAFSEHAAAVVSLPDDMALHNETLCGSLAHYLPEASATPPLLYINGQYILTPPRHQGNHNQTSNNTVWSSASSWAAKTEALIAAIPEYVTPRHAERTFEPHRGGLNDACLIGQGATRIDAVGYREILIRRIQNTMAAAQELDGST</sequence>
<dbReference type="OrthoDB" id="430354at2759"/>
<evidence type="ECO:0000256" key="2">
    <source>
        <dbReference type="ARBA" id="ARBA00009105"/>
    </source>
</evidence>
<dbReference type="InterPro" id="IPR022751">
    <property type="entry name" value="Alpha_mannosyltransferase"/>
</dbReference>
<keyword evidence="7" id="KW-1133">Transmembrane helix</keyword>
<organism evidence="12 13">
    <name type="scientific">Saprolegnia diclina (strain VS20)</name>
    <dbReference type="NCBI Taxonomy" id="1156394"/>
    <lineage>
        <taxon>Eukaryota</taxon>
        <taxon>Sar</taxon>
        <taxon>Stramenopiles</taxon>
        <taxon>Oomycota</taxon>
        <taxon>Saprolegniomycetes</taxon>
        <taxon>Saprolegniales</taxon>
        <taxon>Saprolegniaceae</taxon>
        <taxon>Saprolegnia</taxon>
    </lineage>
</organism>
<dbReference type="VEuPathDB" id="FungiDB:SDRG_02255"/>
<accession>T0QQE2</accession>
<keyword evidence="4" id="KW-0808">Transferase</keyword>
<dbReference type="RefSeq" id="XP_008606053.1">
    <property type="nucleotide sequence ID" value="XM_008607831.1"/>
</dbReference>
<feature type="compositionally biased region" description="Low complexity" evidence="10">
    <location>
        <begin position="78"/>
        <end position="93"/>
    </location>
</feature>
<comment type="similarity">
    <text evidence="2">Belongs to the MNN1/MNT family.</text>
</comment>
<evidence type="ECO:0000256" key="11">
    <source>
        <dbReference type="SAM" id="SignalP"/>
    </source>
</evidence>
<evidence type="ECO:0000313" key="13">
    <source>
        <dbReference type="Proteomes" id="UP000030762"/>
    </source>
</evidence>
<keyword evidence="9" id="KW-0325">Glycoprotein</keyword>
<evidence type="ECO:0000256" key="7">
    <source>
        <dbReference type="ARBA" id="ARBA00022989"/>
    </source>
</evidence>
<name>T0QQE2_SAPDV</name>
<dbReference type="eggNOG" id="ENOG502RZ48">
    <property type="taxonomic scope" value="Eukaryota"/>
</dbReference>
<dbReference type="GO" id="GO:0006493">
    <property type="term" value="P:protein O-linked glycosylation"/>
    <property type="evidence" value="ECO:0007669"/>
    <property type="project" value="TreeGrafter"/>
</dbReference>
<feature type="compositionally biased region" description="Polar residues" evidence="10">
    <location>
        <begin position="94"/>
        <end position="118"/>
    </location>
</feature>
<dbReference type="Gene3D" id="3.90.550.10">
    <property type="entry name" value="Spore Coat Polysaccharide Biosynthesis Protein SpsA, Chain A"/>
    <property type="match status" value="1"/>
</dbReference>
<dbReference type="GO" id="GO:0016020">
    <property type="term" value="C:membrane"/>
    <property type="evidence" value="ECO:0007669"/>
    <property type="project" value="UniProtKB-SubCell"/>
</dbReference>
<evidence type="ECO:0008006" key="14">
    <source>
        <dbReference type="Google" id="ProtNLM"/>
    </source>
</evidence>
<dbReference type="AlphaFoldDB" id="T0QQE2"/>
<keyword evidence="8" id="KW-0472">Membrane</keyword>
<dbReference type="GeneID" id="19942982"/>
<evidence type="ECO:0000313" key="12">
    <source>
        <dbReference type="EMBL" id="EQC40354.1"/>
    </source>
</evidence>
<evidence type="ECO:0000256" key="10">
    <source>
        <dbReference type="SAM" id="MobiDB-lite"/>
    </source>
</evidence>
<proteinExistence type="inferred from homology"/>
<dbReference type="SUPFAM" id="SSF53448">
    <property type="entry name" value="Nucleotide-diphospho-sugar transferases"/>
    <property type="match status" value="1"/>
</dbReference>
<dbReference type="PANTHER" id="PTHR31392:SF1">
    <property type="entry name" value="ALPHA-1,3-MANNOSYLTRANSFERASE MNN1-RELATED"/>
    <property type="match status" value="1"/>
</dbReference>
<dbReference type="STRING" id="1156394.T0QQE2"/>
<reference evidence="12 13" key="1">
    <citation type="submission" date="2012-04" db="EMBL/GenBank/DDBJ databases">
        <title>The Genome Sequence of Saprolegnia declina VS20.</title>
        <authorList>
            <consortium name="The Broad Institute Genome Sequencing Platform"/>
            <person name="Russ C."/>
            <person name="Nusbaum C."/>
            <person name="Tyler B."/>
            <person name="van West P."/>
            <person name="Dieguez-Uribeondo J."/>
            <person name="de Bruijn I."/>
            <person name="Tripathy S."/>
            <person name="Jiang R."/>
            <person name="Young S.K."/>
            <person name="Zeng Q."/>
            <person name="Gargeya S."/>
            <person name="Fitzgerald M."/>
            <person name="Haas B."/>
            <person name="Abouelleil A."/>
            <person name="Alvarado L."/>
            <person name="Arachchi H.M."/>
            <person name="Berlin A."/>
            <person name="Chapman S.B."/>
            <person name="Goldberg J."/>
            <person name="Griggs A."/>
            <person name="Gujja S."/>
            <person name="Hansen M."/>
            <person name="Howarth C."/>
            <person name="Imamovic A."/>
            <person name="Larimer J."/>
            <person name="McCowen C."/>
            <person name="Montmayeur A."/>
            <person name="Murphy C."/>
            <person name="Neiman D."/>
            <person name="Pearson M."/>
            <person name="Priest M."/>
            <person name="Roberts A."/>
            <person name="Saif S."/>
            <person name="Shea T."/>
            <person name="Sisk P."/>
            <person name="Sykes S."/>
            <person name="Wortman J."/>
            <person name="Nusbaum C."/>
            <person name="Birren B."/>
        </authorList>
    </citation>
    <scope>NUCLEOTIDE SEQUENCE [LARGE SCALE GENOMIC DNA]</scope>
    <source>
        <strain evidence="12 13">VS20</strain>
    </source>
</reference>
<keyword evidence="3" id="KW-0328">Glycosyltransferase</keyword>
<evidence type="ECO:0000256" key="4">
    <source>
        <dbReference type="ARBA" id="ARBA00022679"/>
    </source>
</evidence>
<protein>
    <recommendedName>
        <fullName evidence="14">Nucleotide-diphospho-sugar transferase</fullName>
    </recommendedName>
</protein>
<keyword evidence="13" id="KW-1185">Reference proteome</keyword>
<dbReference type="InParanoid" id="T0QQE2"/>
<dbReference type="GO" id="GO:0000033">
    <property type="term" value="F:alpha-1,3-mannosyltransferase activity"/>
    <property type="evidence" value="ECO:0007669"/>
    <property type="project" value="TreeGrafter"/>
</dbReference>
<dbReference type="EMBL" id="JH767136">
    <property type="protein sequence ID" value="EQC40354.1"/>
    <property type="molecule type" value="Genomic_DNA"/>
</dbReference>
<feature type="chain" id="PRO_5004569900" description="Nucleotide-diphospho-sugar transferase" evidence="11">
    <location>
        <begin position="25"/>
        <end position="625"/>
    </location>
</feature>
<dbReference type="GO" id="GO:0005794">
    <property type="term" value="C:Golgi apparatus"/>
    <property type="evidence" value="ECO:0007669"/>
    <property type="project" value="TreeGrafter"/>
</dbReference>
<feature type="region of interest" description="Disordered" evidence="10">
    <location>
        <begin position="58"/>
        <end position="118"/>
    </location>
</feature>
<evidence type="ECO:0000256" key="3">
    <source>
        <dbReference type="ARBA" id="ARBA00022676"/>
    </source>
</evidence>
<keyword evidence="11" id="KW-0732">Signal</keyword>
<feature type="compositionally biased region" description="Low complexity" evidence="10">
    <location>
        <begin position="146"/>
        <end position="165"/>
    </location>
</feature>
<keyword evidence="5" id="KW-0812">Transmembrane</keyword>
<keyword evidence="6" id="KW-0735">Signal-anchor</keyword>
<evidence type="ECO:0000256" key="9">
    <source>
        <dbReference type="ARBA" id="ARBA00023180"/>
    </source>
</evidence>
<evidence type="ECO:0000256" key="5">
    <source>
        <dbReference type="ARBA" id="ARBA00022692"/>
    </source>
</evidence>